<accession>A0A6H5J3H9</accession>
<gene>
    <name evidence="1" type="ORF">TBRA_LOCUS16192</name>
</gene>
<dbReference type="Proteomes" id="UP000479190">
    <property type="component" value="Unassembled WGS sequence"/>
</dbReference>
<dbReference type="AlphaFoldDB" id="A0A6H5J3H9"/>
<evidence type="ECO:0000313" key="2">
    <source>
        <dbReference type="Proteomes" id="UP000479190"/>
    </source>
</evidence>
<keyword evidence="2" id="KW-1185">Reference proteome</keyword>
<evidence type="ECO:0000313" key="1">
    <source>
        <dbReference type="EMBL" id="CAB0044604.1"/>
    </source>
</evidence>
<name>A0A6H5J3H9_9HYME</name>
<reference evidence="1 2" key="1">
    <citation type="submission" date="2020-02" db="EMBL/GenBank/DDBJ databases">
        <authorList>
            <person name="Ferguson B K."/>
        </authorList>
    </citation>
    <scope>NUCLEOTIDE SEQUENCE [LARGE SCALE GENOMIC DNA]</scope>
</reference>
<dbReference type="EMBL" id="CADCXV010001472">
    <property type="protein sequence ID" value="CAB0044604.1"/>
    <property type="molecule type" value="Genomic_DNA"/>
</dbReference>
<organism evidence="1 2">
    <name type="scientific">Trichogramma brassicae</name>
    <dbReference type="NCBI Taxonomy" id="86971"/>
    <lineage>
        <taxon>Eukaryota</taxon>
        <taxon>Metazoa</taxon>
        <taxon>Ecdysozoa</taxon>
        <taxon>Arthropoda</taxon>
        <taxon>Hexapoda</taxon>
        <taxon>Insecta</taxon>
        <taxon>Pterygota</taxon>
        <taxon>Neoptera</taxon>
        <taxon>Endopterygota</taxon>
        <taxon>Hymenoptera</taxon>
        <taxon>Apocrita</taxon>
        <taxon>Proctotrupomorpha</taxon>
        <taxon>Chalcidoidea</taxon>
        <taxon>Trichogrammatidae</taxon>
        <taxon>Trichogramma</taxon>
    </lineage>
</organism>
<sequence length="160" mass="18384">MRYSPSSAAFFQIRSIQIPTGVGGGSASIIRTSEKVQKKKKKNKNCTLRCLMINIRTNKLYARQPSKRARIARKVRKSLGIQFLPLCSQQLYRTRYKVIPLRLAVDSERERERERDGRTHTHTAAQQQVNVAFSAIREGQGMTDTRADINPVRERRDNVL</sequence>
<proteinExistence type="predicted"/>
<protein>
    <submittedName>
        <fullName evidence="1">Uncharacterized protein</fullName>
    </submittedName>
</protein>